<name>A0A6B0QV68_9CETA</name>
<feature type="region of interest" description="Disordered" evidence="1">
    <location>
        <begin position="152"/>
        <end position="208"/>
    </location>
</feature>
<feature type="compositionally biased region" description="Low complexity" evidence="1">
    <location>
        <begin position="1"/>
        <end position="12"/>
    </location>
</feature>
<reference evidence="2" key="1">
    <citation type="submission" date="2019-10" db="EMBL/GenBank/DDBJ databases">
        <title>The sequence and de novo assembly of the wild yak genome.</title>
        <authorList>
            <person name="Liu Y."/>
        </authorList>
    </citation>
    <scope>NUCLEOTIDE SEQUENCE [LARGE SCALE GENOMIC DNA]</scope>
    <source>
        <strain evidence="2">WY2019</strain>
    </source>
</reference>
<comment type="caution">
    <text evidence="2">The sequence shown here is derived from an EMBL/GenBank/DDBJ whole genome shotgun (WGS) entry which is preliminary data.</text>
</comment>
<protein>
    <submittedName>
        <fullName evidence="2">Uncharacterized protein</fullName>
    </submittedName>
</protein>
<dbReference type="AlphaFoldDB" id="A0A6B0QV68"/>
<proteinExistence type="predicted"/>
<sequence length="341" mass="37344">MDALQAAWAAAAEESPSGRHLLTKQVFRDRGDPDGPLLENTQMLIDSDAWRMNKGWAPENTLGPPGQKEQGESEPGGATRAQVADAAAWTRLQGSKDGEEELNSSKSRGYSGSRLRCLGVDLLHQLSHLPDTEALEAIHPLFTVQPLASSKASLHSRKRSPCPSKSPGPSSPQGSSDSGDNEKSPTQGNALGPSSGFASPSKNPWGLMDLGEKERAQQDIEDTIRLTRMDHPVLRIPLHMRLFRVSEQTLFKQFRVDQNPIKCRPCDTFTANWFDWFLLYLQGSLHQARPPSPPSSFDLAPHLHRDRIIPDNAPSSLATSRPERSPSVLPSPFLAAASAWI</sequence>
<dbReference type="EMBL" id="VBQZ03000007">
    <property type="protein sequence ID" value="MXQ81405.1"/>
    <property type="molecule type" value="Genomic_DNA"/>
</dbReference>
<evidence type="ECO:0000313" key="3">
    <source>
        <dbReference type="Proteomes" id="UP000322234"/>
    </source>
</evidence>
<keyword evidence="3" id="KW-1185">Reference proteome</keyword>
<feature type="region of interest" description="Disordered" evidence="1">
    <location>
        <begin position="1"/>
        <end position="22"/>
    </location>
</feature>
<evidence type="ECO:0000256" key="1">
    <source>
        <dbReference type="SAM" id="MobiDB-lite"/>
    </source>
</evidence>
<accession>A0A6B0QV68</accession>
<feature type="region of interest" description="Disordered" evidence="1">
    <location>
        <begin position="54"/>
        <end position="110"/>
    </location>
</feature>
<gene>
    <name evidence="2" type="ORF">E5288_WYG005950</name>
</gene>
<evidence type="ECO:0000313" key="2">
    <source>
        <dbReference type="EMBL" id="MXQ81405.1"/>
    </source>
</evidence>
<organism evidence="2 3">
    <name type="scientific">Bos mutus</name>
    <name type="common">wild yak</name>
    <dbReference type="NCBI Taxonomy" id="72004"/>
    <lineage>
        <taxon>Eukaryota</taxon>
        <taxon>Metazoa</taxon>
        <taxon>Chordata</taxon>
        <taxon>Craniata</taxon>
        <taxon>Vertebrata</taxon>
        <taxon>Euteleostomi</taxon>
        <taxon>Mammalia</taxon>
        <taxon>Eutheria</taxon>
        <taxon>Laurasiatheria</taxon>
        <taxon>Artiodactyla</taxon>
        <taxon>Ruminantia</taxon>
        <taxon>Pecora</taxon>
        <taxon>Bovidae</taxon>
        <taxon>Bovinae</taxon>
        <taxon>Bos</taxon>
    </lineage>
</organism>
<dbReference type="Proteomes" id="UP000322234">
    <property type="component" value="Unassembled WGS sequence"/>
</dbReference>